<dbReference type="Proteomes" id="UP000658514">
    <property type="component" value="Unassembled WGS sequence"/>
</dbReference>
<keyword evidence="1" id="KW-0732">Signal</keyword>
<comment type="caution">
    <text evidence="3">The sequence shown here is derived from an EMBL/GenBank/DDBJ whole genome shotgun (WGS) entry which is preliminary data.</text>
</comment>
<evidence type="ECO:0000256" key="1">
    <source>
        <dbReference type="SAM" id="SignalP"/>
    </source>
</evidence>
<dbReference type="Gene3D" id="2.160.20.10">
    <property type="entry name" value="Single-stranded right-handed beta-helix, Pectin lyase-like"/>
    <property type="match status" value="3"/>
</dbReference>
<dbReference type="RefSeq" id="WP_190538366.1">
    <property type="nucleotide sequence ID" value="NZ_CAWPNO010000001.1"/>
</dbReference>
<reference evidence="3 4" key="1">
    <citation type="journal article" date="2020" name="ISME J.">
        <title>Comparative genomics reveals insights into cyanobacterial evolution and habitat adaptation.</title>
        <authorList>
            <person name="Chen M.Y."/>
            <person name="Teng W.K."/>
            <person name="Zhao L."/>
            <person name="Hu C.X."/>
            <person name="Zhou Y.K."/>
            <person name="Han B.P."/>
            <person name="Song L.R."/>
            <person name="Shu W.S."/>
        </authorList>
    </citation>
    <scope>NUCLEOTIDE SEQUENCE [LARGE SCALE GENOMIC DNA]</scope>
    <source>
        <strain evidence="3 4">FACHB-288</strain>
    </source>
</reference>
<dbReference type="SUPFAM" id="SSF51126">
    <property type="entry name" value="Pectin lyase-like"/>
    <property type="match status" value="7"/>
</dbReference>
<evidence type="ECO:0000313" key="4">
    <source>
        <dbReference type="Proteomes" id="UP000658514"/>
    </source>
</evidence>
<organism evidence="3 4">
    <name type="scientific">Calothrix parietina FACHB-288</name>
    <dbReference type="NCBI Taxonomy" id="2692896"/>
    <lineage>
        <taxon>Bacteria</taxon>
        <taxon>Bacillati</taxon>
        <taxon>Cyanobacteriota</taxon>
        <taxon>Cyanophyceae</taxon>
        <taxon>Nostocales</taxon>
        <taxon>Calotrichaceae</taxon>
        <taxon>Calothrix</taxon>
    </lineage>
</organism>
<feature type="domain" description="Filamentous haemagglutinin FhaB/tRNA nuclease CdiA-like TPS" evidence="2">
    <location>
        <begin position="32"/>
        <end position="146"/>
    </location>
</feature>
<dbReference type="InterPro" id="IPR008638">
    <property type="entry name" value="FhaB/CdiA-like_TPS"/>
</dbReference>
<feature type="chain" id="PRO_5047445523" evidence="1">
    <location>
        <begin position="28"/>
        <end position="1220"/>
    </location>
</feature>
<dbReference type="InterPro" id="IPR011050">
    <property type="entry name" value="Pectin_lyase_fold/virulence"/>
</dbReference>
<dbReference type="SMART" id="SM00912">
    <property type="entry name" value="Haemagg_act"/>
    <property type="match status" value="1"/>
</dbReference>
<sequence>MKQISRQIVATGSVYICCLIASFPSFAQISADNTLPSNSQVLQSGNLFEITGGTQSGSNLFHSFRDFSVLEGGEAFFKNANNVTNVTNIISRVTGGSISNINGLIRENYGANFILINPSGINFGPKAQLNIGGSFLASTAEKVKFADGAEFSATNPATPQLTISVPIGLQFGQNPQAINVQGDGHNITLQSPIFSPFTIGDNTGLKVTPGQTLALVGGNINFEGGTVTAKGGRIELGSVAGGLVSLDTTAQGWNLGYEGVSNFQDISLSQKAFADASGLGSGSIQLQGRNIAIRDGSVVLIQTLGNDAAGGINVHASDSLSLIGTTANGQISSNLFTETLGGGKSGDIRVSTPSLLLQDGAAISAVTYTSAAAGNVEINAADSVKVLGFSPVNPSRFTNITAATFGAGDAGRLTISTQQLTAMSGGSIASVTAGTGPGGNVTINAAKLVELIGVTPGVFTPSAVSAGTGGPGKAGSVTINTQRLVVKDGGRVDASTLASGMAGSVTINATDAVEVSGTVPGSVNPSLIISSANIVDETLQQLLRVPAIPSGDSGDITINTGKLTVTDGAQLTVRNDGNGDAGTLRINAGSILLSSGGTIAADNKGAGSGGNLIIDTGKLTISDRAFLSASTFGDGTGGDINIRATDSVEIVGTGFAEMQGTFQVGALLGSLKPSDRGTGIFMSNSGAGSSGNLNLQTPSLIMRNGGIIADLTFSRGVGGNLNVFASDLIDLNGSAIQTGNVIGSTGTAGDIKIDTKQLLLQDGATFVSATFGNGLGGSIDINATDSVQIQRTPIGAALLTGIYTNSTFGTARGGDLRIDTGKLFVEAGVIGSNTGTSTPAGVIPFGGPGGNVIVNASESVEIAGVLPDPRFPSGLGTTGFSAARSGDVTINTKKLILSEGADVSTATLGAGIGGTLTVNASESIELSGKTVGDLTLGGISAAAGRATLPELIATGASGDIRISTNRLIVRDGAKIDVQSLGSGNAGNMQVVANSIFLDNQGTISAATTSGEGGNISLQTGSLLMRHNSQISATAGGTGNGGNITITGFSPANFVALLEGSKITADAVAGRGGNISINTRGLFTCPTCQISASSQLGIAGQISVTTPEVESNFEVVEIPQEVAKPEQVVAQACRATTSQNRSEFTITGRGGLPPRPSEQLSSGALFSFEPAARAATEVQSTSQLPLPARGWYVNKQGVVVLASQSPNSSPYNSGLSSPDCQ</sequence>
<proteinExistence type="predicted"/>
<name>A0ABR8A265_9CYAN</name>
<accession>A0ABR8A265</accession>
<protein>
    <submittedName>
        <fullName evidence="3">Filamentous hemagglutinin N-terminal domain-containing protein</fullName>
    </submittedName>
</protein>
<dbReference type="EMBL" id="JACJQH010000001">
    <property type="protein sequence ID" value="MBD2193998.1"/>
    <property type="molecule type" value="Genomic_DNA"/>
</dbReference>
<gene>
    <name evidence="3" type="ORF">H6G24_00620</name>
</gene>
<feature type="signal peptide" evidence="1">
    <location>
        <begin position="1"/>
        <end position="27"/>
    </location>
</feature>
<keyword evidence="4" id="KW-1185">Reference proteome</keyword>
<dbReference type="InterPro" id="IPR012334">
    <property type="entry name" value="Pectin_lyas_fold"/>
</dbReference>
<evidence type="ECO:0000259" key="2">
    <source>
        <dbReference type="SMART" id="SM00912"/>
    </source>
</evidence>
<evidence type="ECO:0000313" key="3">
    <source>
        <dbReference type="EMBL" id="MBD2193998.1"/>
    </source>
</evidence>
<dbReference type="Pfam" id="PF05860">
    <property type="entry name" value="TPS"/>
    <property type="match status" value="1"/>
</dbReference>
<dbReference type="NCBIfam" id="TIGR01901">
    <property type="entry name" value="adhes_NPXG"/>
    <property type="match status" value="1"/>
</dbReference>